<dbReference type="Proteomes" id="UP000749559">
    <property type="component" value="Unassembled WGS sequence"/>
</dbReference>
<evidence type="ECO:0000313" key="2">
    <source>
        <dbReference type="Proteomes" id="UP000749559"/>
    </source>
</evidence>
<organism evidence="1 2">
    <name type="scientific">Owenia fusiformis</name>
    <name type="common">Polychaete worm</name>
    <dbReference type="NCBI Taxonomy" id="6347"/>
    <lineage>
        <taxon>Eukaryota</taxon>
        <taxon>Metazoa</taxon>
        <taxon>Spiralia</taxon>
        <taxon>Lophotrochozoa</taxon>
        <taxon>Annelida</taxon>
        <taxon>Polychaeta</taxon>
        <taxon>Sedentaria</taxon>
        <taxon>Canalipalpata</taxon>
        <taxon>Sabellida</taxon>
        <taxon>Oweniida</taxon>
        <taxon>Oweniidae</taxon>
        <taxon>Owenia</taxon>
    </lineage>
</organism>
<reference evidence="1" key="1">
    <citation type="submission" date="2022-03" db="EMBL/GenBank/DDBJ databases">
        <authorList>
            <person name="Martin C."/>
        </authorList>
    </citation>
    <scope>NUCLEOTIDE SEQUENCE</scope>
</reference>
<dbReference type="EMBL" id="CAIIXF020000009">
    <property type="protein sequence ID" value="CAH1795317.1"/>
    <property type="molecule type" value="Genomic_DNA"/>
</dbReference>
<gene>
    <name evidence="1" type="ORF">OFUS_LOCUS19877</name>
</gene>
<comment type="caution">
    <text evidence="1">The sequence shown here is derived from an EMBL/GenBank/DDBJ whole genome shotgun (WGS) entry which is preliminary data.</text>
</comment>
<keyword evidence="2" id="KW-1185">Reference proteome</keyword>
<accession>A0A8J1XXY0</accession>
<sequence length="231" mass="27006">MDVFHLKSQDVNKGRGAIVQPLETELPKMLKIASGPYRQQTFLFQKGDRVFIKTYDVLDLLSRDDGTLSVPFESQSSDPSAGMITRQEFDYFLESCQENDHIFKDSNTSPQYDHQALWTNGLDGGLDRWQHLGRGYEFTISRNYKTLEIVSYRYNEEKQIYELNWSICLTFQQIHALLNNIWLIMEPLALAEKNCLATLHDDHLNQMGMWACNVCQYMNRRTIFDNELTEQ</sequence>
<protein>
    <submittedName>
        <fullName evidence="1">Uncharacterized protein</fullName>
    </submittedName>
</protein>
<evidence type="ECO:0000313" key="1">
    <source>
        <dbReference type="EMBL" id="CAH1795317.1"/>
    </source>
</evidence>
<name>A0A8J1XXY0_OWEFU</name>
<proteinExistence type="predicted"/>
<dbReference type="AlphaFoldDB" id="A0A8J1XXY0"/>